<evidence type="ECO:0000256" key="1">
    <source>
        <dbReference type="PROSITE-ProRule" id="PRU00175"/>
    </source>
</evidence>
<organism evidence="5 6">
    <name type="scientific">Salvia divinorum</name>
    <name type="common">Maria pastora</name>
    <name type="synonym">Diviner's sage</name>
    <dbReference type="NCBI Taxonomy" id="28513"/>
    <lineage>
        <taxon>Eukaryota</taxon>
        <taxon>Viridiplantae</taxon>
        <taxon>Streptophyta</taxon>
        <taxon>Embryophyta</taxon>
        <taxon>Tracheophyta</taxon>
        <taxon>Spermatophyta</taxon>
        <taxon>Magnoliopsida</taxon>
        <taxon>eudicotyledons</taxon>
        <taxon>Gunneridae</taxon>
        <taxon>Pentapetalae</taxon>
        <taxon>asterids</taxon>
        <taxon>lamiids</taxon>
        <taxon>Lamiales</taxon>
        <taxon>Lamiaceae</taxon>
        <taxon>Nepetoideae</taxon>
        <taxon>Mentheae</taxon>
        <taxon>Salviinae</taxon>
        <taxon>Salvia</taxon>
        <taxon>Salvia subgen. Calosphace</taxon>
    </lineage>
</organism>
<feature type="region of interest" description="Disordered" evidence="3">
    <location>
        <begin position="309"/>
        <end position="346"/>
    </location>
</feature>
<keyword evidence="1" id="KW-0863">Zinc-finger</keyword>
<dbReference type="GO" id="GO:0008270">
    <property type="term" value="F:zinc ion binding"/>
    <property type="evidence" value="ECO:0007669"/>
    <property type="project" value="UniProtKB-KW"/>
</dbReference>
<evidence type="ECO:0000256" key="2">
    <source>
        <dbReference type="SAM" id="Coils"/>
    </source>
</evidence>
<evidence type="ECO:0000259" key="4">
    <source>
        <dbReference type="PROSITE" id="PS50089"/>
    </source>
</evidence>
<dbReference type="Pfam" id="PF20235">
    <property type="entry name" value="PIR2-like_helical"/>
    <property type="match status" value="1"/>
</dbReference>
<name>A0ABD1GVZ4_SALDI</name>
<keyword evidence="2" id="KW-0175">Coiled coil</keyword>
<accession>A0ABD1GVZ4</accession>
<dbReference type="CDD" id="cd23128">
    <property type="entry name" value="RING-HC_MIP1-like"/>
    <property type="match status" value="1"/>
</dbReference>
<evidence type="ECO:0000313" key="6">
    <source>
        <dbReference type="Proteomes" id="UP001567538"/>
    </source>
</evidence>
<feature type="coiled-coil region" evidence="2">
    <location>
        <begin position="403"/>
        <end position="486"/>
    </location>
</feature>
<feature type="domain" description="RING-type" evidence="4">
    <location>
        <begin position="656"/>
        <end position="696"/>
    </location>
</feature>
<dbReference type="InterPro" id="IPR001841">
    <property type="entry name" value="Znf_RING"/>
</dbReference>
<proteinExistence type="predicted"/>
<keyword evidence="1" id="KW-0862">Zinc</keyword>
<keyword evidence="6" id="KW-1185">Reference proteome</keyword>
<dbReference type="PANTHER" id="PTHR46405">
    <property type="entry name" value="OS05G0141500 PROTEIN"/>
    <property type="match status" value="1"/>
</dbReference>
<dbReference type="PANTHER" id="PTHR46405:SF9">
    <property type="entry name" value="E3 UBIQUITIN-PROTEIN LIGASE RF298"/>
    <property type="match status" value="1"/>
</dbReference>
<feature type="compositionally biased region" description="Low complexity" evidence="3">
    <location>
        <begin position="325"/>
        <end position="336"/>
    </location>
</feature>
<dbReference type="InterPro" id="IPR046527">
    <property type="entry name" value="PIR2-like_helical"/>
</dbReference>
<gene>
    <name evidence="5" type="ORF">AAHA92_16534</name>
</gene>
<dbReference type="Proteomes" id="UP001567538">
    <property type="component" value="Unassembled WGS sequence"/>
</dbReference>
<dbReference type="PROSITE" id="PS50089">
    <property type="entry name" value="ZF_RING_2"/>
    <property type="match status" value="1"/>
</dbReference>
<dbReference type="SUPFAM" id="SSF57850">
    <property type="entry name" value="RING/U-box"/>
    <property type="match status" value="1"/>
</dbReference>
<dbReference type="AlphaFoldDB" id="A0ABD1GVZ4"/>
<dbReference type="InterPro" id="IPR013083">
    <property type="entry name" value="Znf_RING/FYVE/PHD"/>
</dbReference>
<dbReference type="InterPro" id="IPR046934">
    <property type="entry name" value="PIR2-like"/>
</dbReference>
<feature type="coiled-coil region" evidence="2">
    <location>
        <begin position="522"/>
        <end position="612"/>
    </location>
</feature>
<feature type="compositionally biased region" description="Polar residues" evidence="3">
    <location>
        <begin position="158"/>
        <end position="183"/>
    </location>
</feature>
<reference evidence="5 6" key="1">
    <citation type="submission" date="2024-06" db="EMBL/GenBank/DDBJ databases">
        <title>A chromosome level genome sequence of Diviner's sage (Salvia divinorum).</title>
        <authorList>
            <person name="Ford S.A."/>
            <person name="Ro D.-K."/>
            <person name="Ness R.W."/>
            <person name="Phillips M.A."/>
        </authorList>
    </citation>
    <scope>NUCLEOTIDE SEQUENCE [LARGE SCALE GENOMIC DNA]</scope>
    <source>
        <strain evidence="5">SAF-2024a</strain>
        <tissue evidence="5">Leaf</tissue>
    </source>
</reference>
<sequence length="710" mass="79219">MEWSEDTIIKEQDTEELQGPDWDNPVACHIEELLTKSLNATLCSAVKKIVESGYTEEVAERAILYSSLFSGSKDAVSNVVDSALTILKREKEISTTINHPVFEGLQSLVDYTLLTMICVLREVRPSLSVSEVMWRLLISDLNLVNACVADEGTVGGSCSQEASGDSQALPQSKSETSRTGQMKDSNDLGISKQIIPQDKDCEPLSPSAGLTDKDKLSSFIKEHFMSLSQGNTMDEKAVGNRKDLSDNSKRDMLGLKPFPIEKNYVCHMSKAAFMAKFPVVGSMTLDKSSRAQSGCASIAMKGAAVHSKFPTPAGTNTSASEGKQHSSSNLPSPLHPDGGSKGGADVSDTLKAKDYYSSIRFDETLQKYIAEDGKDESILILVPYKYEIEKELQGWAEWANEKVMQAAQRLGKDQAELKMLRQEKEEMEKFKKEKQALEDSTIKRLSELEYALTNATGQIQVANCTIARLEEENDLLMNDMEATKMQAMRVATDLHSAMEREQETLKKMQSLDADKGIVQDQLTNLKHQMTALNNRLEIARGRKDQFKALWKQEEKEKTKAQKKIDSLRKLEEEEASMKTEAENIKQAAEKEMQKCAEDIKRLQKMVMELSLESDKSKIADLNMGFPGSRLPNVTKRLAIFQDNFCEAPDVKPERECVMCLSNEISVVFIPCAHQVLCAQCNMVHEKQGMTDCPSCRTAIQKRVSISYRTD</sequence>
<comment type="caution">
    <text evidence="5">The sequence shown here is derived from an EMBL/GenBank/DDBJ whole genome shotgun (WGS) entry which is preliminary data.</text>
</comment>
<dbReference type="Gene3D" id="3.30.40.10">
    <property type="entry name" value="Zinc/RING finger domain, C3HC4 (zinc finger)"/>
    <property type="match status" value="1"/>
</dbReference>
<evidence type="ECO:0000256" key="3">
    <source>
        <dbReference type="SAM" id="MobiDB-lite"/>
    </source>
</evidence>
<evidence type="ECO:0000313" key="5">
    <source>
        <dbReference type="EMBL" id="KAL1548287.1"/>
    </source>
</evidence>
<dbReference type="Pfam" id="PF13920">
    <property type="entry name" value="zf-C3HC4_3"/>
    <property type="match status" value="1"/>
</dbReference>
<feature type="region of interest" description="Disordered" evidence="3">
    <location>
        <begin position="158"/>
        <end position="189"/>
    </location>
</feature>
<protein>
    <submittedName>
        <fullName evidence="5">E3 ubiquitin-protein ligase RF4</fullName>
    </submittedName>
</protein>
<keyword evidence="1" id="KW-0479">Metal-binding</keyword>
<dbReference type="EMBL" id="JBEAFC010000007">
    <property type="protein sequence ID" value="KAL1548287.1"/>
    <property type="molecule type" value="Genomic_DNA"/>
</dbReference>